<evidence type="ECO:0000313" key="2">
    <source>
        <dbReference type="EMBL" id="CAG8546481.1"/>
    </source>
</evidence>
<protein>
    <submittedName>
        <fullName evidence="2">7869_t:CDS:1</fullName>
    </submittedName>
</protein>
<dbReference type="InterPro" id="IPR032675">
    <property type="entry name" value="LRR_dom_sf"/>
</dbReference>
<comment type="caution">
    <text evidence="2">The sequence shown here is derived from an EMBL/GenBank/DDBJ whole genome shotgun (WGS) entry which is preliminary data.</text>
</comment>
<evidence type="ECO:0000259" key="1">
    <source>
        <dbReference type="Pfam" id="PF12937"/>
    </source>
</evidence>
<dbReference type="Pfam" id="PF12937">
    <property type="entry name" value="F-box-like"/>
    <property type="match status" value="1"/>
</dbReference>
<dbReference type="OrthoDB" id="2322866at2759"/>
<gene>
    <name evidence="2" type="ORF">DEBURN_LOCUS6880</name>
</gene>
<proteinExistence type="predicted"/>
<feature type="domain" description="F-box" evidence="1">
    <location>
        <begin position="2"/>
        <end position="46"/>
    </location>
</feature>
<dbReference type="Gene3D" id="3.80.10.10">
    <property type="entry name" value="Ribonuclease Inhibitor"/>
    <property type="match status" value="2"/>
</dbReference>
<name>A0A9N9FNZ6_9GLOM</name>
<dbReference type="AlphaFoldDB" id="A0A9N9FNZ6"/>
<accession>A0A9N9FNZ6</accession>
<organism evidence="2 3">
    <name type="scientific">Diversispora eburnea</name>
    <dbReference type="NCBI Taxonomy" id="1213867"/>
    <lineage>
        <taxon>Eukaryota</taxon>
        <taxon>Fungi</taxon>
        <taxon>Fungi incertae sedis</taxon>
        <taxon>Mucoromycota</taxon>
        <taxon>Glomeromycotina</taxon>
        <taxon>Glomeromycetes</taxon>
        <taxon>Diversisporales</taxon>
        <taxon>Diversisporaceae</taxon>
        <taxon>Diversispora</taxon>
    </lineage>
</organism>
<evidence type="ECO:0000313" key="3">
    <source>
        <dbReference type="Proteomes" id="UP000789706"/>
    </source>
</evidence>
<dbReference type="EMBL" id="CAJVPK010000755">
    <property type="protein sequence ID" value="CAG8546481.1"/>
    <property type="molecule type" value="Genomic_DNA"/>
</dbReference>
<dbReference type="SUPFAM" id="SSF81383">
    <property type="entry name" value="F-box domain"/>
    <property type="match status" value="1"/>
</dbReference>
<sequence length="587" mass="68036">MEKLPDDCLSQVFYFLLDDKTSLHASILVNRKWCKIAINFLWRRPFYFVLADKNTINYTFSRRKRTGMLMEVILSCLTSDENSNNNNIKKIYNLRNSSRASRERVIIEKGPIFNYVGFIRQLDLDDLGLAIAEWAEYCCSQDSNINNETSLQRNVTFATLLSRRITRNSICKSFKNNKSFIKEIAERICKILVTKISRIDSLSVKPICLSRCIEPSIIIRDHLVENSVYKNIINEYMGFITYPGANDCLSKLLEFSWNSCSRSIQVVKELSLVTSSVKKISFDIKNNVEILVFDAMISLIAAQTALTDFEISNFEITNSILMETLARHMNTLTRLSFNCINISKSENISIIMQFKKLEELEIISCKLESREPWPLNLENFPNMIVYRIDDVFPTTIAMKDNNDSMLGNLGTMLNTFVYNQFQSYNSETTRSIIENIENCTNLTHFECDAEIDSINLLMPIFLLSTRLQTIIIKNRRRSLDMNEMLRAVRLTRLSHLELEGYWRFTSDSLETFLINSNPLLKTLSLHYSNCFEDDHLEVLLRNLSGVLQKIDLKGMTKRLSFDMRKKAHRIYFSSSLSISTKIKRNNG</sequence>
<reference evidence="2" key="1">
    <citation type="submission" date="2021-06" db="EMBL/GenBank/DDBJ databases">
        <authorList>
            <person name="Kallberg Y."/>
            <person name="Tangrot J."/>
            <person name="Rosling A."/>
        </authorList>
    </citation>
    <scope>NUCLEOTIDE SEQUENCE</scope>
    <source>
        <strain evidence="2">AZ414A</strain>
    </source>
</reference>
<dbReference type="InterPro" id="IPR036047">
    <property type="entry name" value="F-box-like_dom_sf"/>
</dbReference>
<dbReference type="SUPFAM" id="SSF52047">
    <property type="entry name" value="RNI-like"/>
    <property type="match status" value="1"/>
</dbReference>
<dbReference type="Proteomes" id="UP000789706">
    <property type="component" value="Unassembled WGS sequence"/>
</dbReference>
<keyword evidence="3" id="KW-1185">Reference proteome</keyword>
<dbReference type="InterPro" id="IPR001810">
    <property type="entry name" value="F-box_dom"/>
</dbReference>